<reference evidence="1 2" key="1">
    <citation type="submission" date="2023-10" db="EMBL/GenBank/DDBJ databases">
        <title>Virgibacillus soli CC-YMP-6 genome.</title>
        <authorList>
            <person name="Miliotis G."/>
            <person name="Sengupta P."/>
            <person name="Hameed A."/>
            <person name="Chuvochina M."/>
            <person name="Mcdonagh F."/>
            <person name="Simpson A.C."/>
            <person name="Singh N.K."/>
            <person name="Rekha P.D."/>
            <person name="Raman K."/>
            <person name="Hugenholtz P."/>
            <person name="Venkateswaran K."/>
        </authorList>
    </citation>
    <scope>NUCLEOTIDE SEQUENCE [LARGE SCALE GENOMIC DNA]</scope>
    <source>
        <strain evidence="1 2">CC-YMP-6</strain>
    </source>
</reference>
<accession>A0ABU5CQX2</accession>
<name>A0ABU5CQX2_9BACI</name>
<comment type="caution">
    <text evidence="1">The sequence shown here is derived from an EMBL/GenBank/DDBJ whole genome shotgun (WGS) entry which is preliminary data.</text>
</comment>
<dbReference type="EMBL" id="JAWDIQ010000001">
    <property type="protein sequence ID" value="MDY0408751.1"/>
    <property type="molecule type" value="Genomic_DNA"/>
</dbReference>
<evidence type="ECO:0000313" key="2">
    <source>
        <dbReference type="Proteomes" id="UP001275315"/>
    </source>
</evidence>
<proteinExistence type="predicted"/>
<evidence type="ECO:0000313" key="1">
    <source>
        <dbReference type="EMBL" id="MDY0408751.1"/>
    </source>
</evidence>
<dbReference type="Proteomes" id="UP001275315">
    <property type="component" value="Unassembled WGS sequence"/>
</dbReference>
<sequence length="106" mass="12414">MEKRQYYVNIGTGEISEAKSYNNHSIVIHANQDEIRILRAKLDQVDAANMDAYWRSHIPFIPYHHDSGNEHYDQAMTEVYEILYQLGDQHTKDHIEEMGILGDRPI</sequence>
<keyword evidence="1" id="KW-0378">Hydrolase</keyword>
<gene>
    <name evidence="1" type="ORF">RWD45_09560</name>
</gene>
<keyword evidence="2" id="KW-1185">Reference proteome</keyword>
<dbReference type="RefSeq" id="WP_320379461.1">
    <property type="nucleotide sequence ID" value="NZ_JAWDIQ010000001.1"/>
</dbReference>
<organism evidence="1 2">
    <name type="scientific">Paracerasibacillus soli</name>
    <dbReference type="NCBI Taxonomy" id="480284"/>
    <lineage>
        <taxon>Bacteria</taxon>
        <taxon>Bacillati</taxon>
        <taxon>Bacillota</taxon>
        <taxon>Bacilli</taxon>
        <taxon>Bacillales</taxon>
        <taxon>Bacillaceae</taxon>
        <taxon>Paracerasibacillus</taxon>
    </lineage>
</organism>
<protein>
    <submittedName>
        <fullName evidence="1">Hydrolase</fullName>
    </submittedName>
</protein>
<dbReference type="GO" id="GO:0016787">
    <property type="term" value="F:hydrolase activity"/>
    <property type="evidence" value="ECO:0007669"/>
    <property type="project" value="UniProtKB-KW"/>
</dbReference>